<protein>
    <submittedName>
        <fullName evidence="2">Uncharacterized protein</fullName>
    </submittedName>
</protein>
<dbReference type="OMA" id="WMTREST"/>
<feature type="region of interest" description="Disordered" evidence="1">
    <location>
        <begin position="85"/>
        <end position="164"/>
    </location>
</feature>
<dbReference type="AlphaFoldDB" id="A0A388L6E6"/>
<dbReference type="EMBL" id="BFEA01000279">
    <property type="protein sequence ID" value="GBG77867.1"/>
    <property type="molecule type" value="Genomic_DNA"/>
</dbReference>
<organism evidence="2 3">
    <name type="scientific">Chara braunii</name>
    <name type="common">Braun's stonewort</name>
    <dbReference type="NCBI Taxonomy" id="69332"/>
    <lineage>
        <taxon>Eukaryota</taxon>
        <taxon>Viridiplantae</taxon>
        <taxon>Streptophyta</taxon>
        <taxon>Charophyceae</taxon>
        <taxon>Charales</taxon>
        <taxon>Characeae</taxon>
        <taxon>Chara</taxon>
    </lineage>
</organism>
<feature type="region of interest" description="Disordered" evidence="1">
    <location>
        <begin position="1"/>
        <end position="50"/>
    </location>
</feature>
<comment type="caution">
    <text evidence="2">The sequence shown here is derived from an EMBL/GenBank/DDBJ whole genome shotgun (WGS) entry which is preliminary data.</text>
</comment>
<dbReference type="Proteomes" id="UP000265515">
    <property type="component" value="Unassembled WGS sequence"/>
</dbReference>
<sequence>MALVREIAYGHKTEQQRRRDEDDRRQREEQERKAKEEEMKKKEEEDTKEALKEARLAHIIDERIASLDKRYDTRLDEEKAKILEKVEKNIEGMNGKPKEKETEKGKGVEKGKDVGTLRTNDTRSLKIHDQEKSRKRGQEEVGGNSPQPLTPGRSKPNGNGSLEAGLRMIKLNTLLRQQKTSNKVLLSVLEEMKAMRSMQLQQMAAQPTQPHQHPVNPRPCDAPTTHAHDGRPSSSRRFPSPPRRSPPRDPRRTAPSPPPSPPPFTTPAPPQRANPPASVGRTGRAAGRDPTPHRPSTGSAAQREAAGPSTPVEGTSGRTSARLVDVFASVDGNAARRVSGSFSAIGASTGLGFDRVQDGTKAVMAGPGPEGRKKYVEEMTKVLVNKYKNDLVKMCEDEKIKYHYKKQAAADLAEIKARAAYDEEVEEEHVNEPAEVTQEENPS</sequence>
<evidence type="ECO:0000256" key="1">
    <source>
        <dbReference type="SAM" id="MobiDB-lite"/>
    </source>
</evidence>
<proteinExistence type="predicted"/>
<feature type="region of interest" description="Disordered" evidence="1">
    <location>
        <begin position="421"/>
        <end position="443"/>
    </location>
</feature>
<feature type="compositionally biased region" description="Basic and acidic residues" evidence="1">
    <location>
        <begin position="8"/>
        <end position="50"/>
    </location>
</feature>
<gene>
    <name evidence="2" type="ORF">CBR_g25799</name>
</gene>
<evidence type="ECO:0000313" key="3">
    <source>
        <dbReference type="Proteomes" id="UP000265515"/>
    </source>
</evidence>
<keyword evidence="3" id="KW-1185">Reference proteome</keyword>
<name>A0A388L6E6_CHABU</name>
<reference evidence="2 3" key="1">
    <citation type="journal article" date="2018" name="Cell">
        <title>The Chara Genome: Secondary Complexity and Implications for Plant Terrestrialization.</title>
        <authorList>
            <person name="Nishiyama T."/>
            <person name="Sakayama H."/>
            <person name="Vries J.D."/>
            <person name="Buschmann H."/>
            <person name="Saint-Marcoux D."/>
            <person name="Ullrich K.K."/>
            <person name="Haas F.B."/>
            <person name="Vanderstraeten L."/>
            <person name="Becker D."/>
            <person name="Lang D."/>
            <person name="Vosolsobe S."/>
            <person name="Rombauts S."/>
            <person name="Wilhelmsson P.K.I."/>
            <person name="Janitza P."/>
            <person name="Kern R."/>
            <person name="Heyl A."/>
            <person name="Rumpler F."/>
            <person name="Villalobos L.I.A.C."/>
            <person name="Clay J.M."/>
            <person name="Skokan R."/>
            <person name="Toyoda A."/>
            <person name="Suzuki Y."/>
            <person name="Kagoshima H."/>
            <person name="Schijlen E."/>
            <person name="Tajeshwar N."/>
            <person name="Catarino B."/>
            <person name="Hetherington A.J."/>
            <person name="Saltykova A."/>
            <person name="Bonnot C."/>
            <person name="Breuninger H."/>
            <person name="Symeonidi A."/>
            <person name="Radhakrishnan G.V."/>
            <person name="Van Nieuwerburgh F."/>
            <person name="Deforce D."/>
            <person name="Chang C."/>
            <person name="Karol K.G."/>
            <person name="Hedrich R."/>
            <person name="Ulvskov P."/>
            <person name="Glockner G."/>
            <person name="Delwiche C.F."/>
            <person name="Petrasek J."/>
            <person name="Van de Peer Y."/>
            <person name="Friml J."/>
            <person name="Beilby M."/>
            <person name="Dolan L."/>
            <person name="Kohara Y."/>
            <person name="Sugano S."/>
            <person name="Fujiyama A."/>
            <person name="Delaux P.-M."/>
            <person name="Quint M."/>
            <person name="TheiBen G."/>
            <person name="Hagemann M."/>
            <person name="Harholt J."/>
            <person name="Dunand C."/>
            <person name="Zachgo S."/>
            <person name="Langdale J."/>
            <person name="Maumus F."/>
            <person name="Straeten D.V.D."/>
            <person name="Gould S.B."/>
            <person name="Rensing S.A."/>
        </authorList>
    </citation>
    <scope>NUCLEOTIDE SEQUENCE [LARGE SCALE GENOMIC DNA]</scope>
    <source>
        <strain evidence="2 3">S276</strain>
    </source>
</reference>
<evidence type="ECO:0000313" key="2">
    <source>
        <dbReference type="EMBL" id="GBG77867.1"/>
    </source>
</evidence>
<feature type="region of interest" description="Disordered" evidence="1">
    <location>
        <begin position="198"/>
        <end position="320"/>
    </location>
</feature>
<feature type="compositionally biased region" description="Pro residues" evidence="1">
    <location>
        <begin position="255"/>
        <end position="273"/>
    </location>
</feature>
<accession>A0A388L6E6</accession>
<dbReference type="Gramene" id="GBG77867">
    <property type="protein sequence ID" value="GBG77867"/>
    <property type="gene ID" value="CBR_g25799"/>
</dbReference>
<feature type="compositionally biased region" description="Polar residues" evidence="1">
    <location>
        <begin position="198"/>
        <end position="211"/>
    </location>
</feature>
<feature type="compositionally biased region" description="Basic and acidic residues" evidence="1">
    <location>
        <begin position="85"/>
        <end position="139"/>
    </location>
</feature>